<dbReference type="GO" id="GO:0106435">
    <property type="term" value="F:carboxylesterase activity"/>
    <property type="evidence" value="ECO:0007669"/>
    <property type="project" value="UniProtKB-EC"/>
</dbReference>
<sequence length="423" mass="47134" precursor="true">MQQLTRYAMFLTAFILLPTGFAFSEEANVLLKDSFEKGKTTPDGWKSGANLPGVRYVYDKGRGKSGKRSLSLQKTARRYFPIAQWYRIVPYNGDSKTLQIKCQVRAERTTKAIIDVQFLDANRSSLGHEWASYIGVKQAGDAPANHNWKEYSGTVSIPEKTKQIAIALQIYGPGKVWFDDLEVSFAGSTPTAKETKPKNEKAIEVKAGKGVGQYLLVPPKAKSAAEKEQSLLIVLPGGDGSADFHPFVKRIHENALSEDFVLAQPLARQWTSNQKIVWPTIDSKTDDMQYSTEELIEAVIEDVSKKYKIDPRRIYLLAWSSGGPAAYATVMKKETQVNGALIAMSVFKPKQLPDPKNAKARSIYVLHSPDDKICPYWMAQAAQETLSNADVHTTLVNYPGGHGWKGNVYANIRQGIEWLQKSK</sequence>
<feature type="domain" description="Phospholipase/carboxylesterase/thioesterase" evidence="2">
    <location>
        <begin position="269"/>
        <end position="404"/>
    </location>
</feature>
<feature type="signal peptide" evidence="1">
    <location>
        <begin position="1"/>
        <end position="24"/>
    </location>
</feature>
<gene>
    <name evidence="3" type="primary">estB_1</name>
    <name evidence="3" type="ORF">Enr17x_00750</name>
</gene>
<dbReference type="RefSeq" id="WP_145305274.1">
    <property type="nucleotide sequence ID" value="NZ_CP037452.1"/>
</dbReference>
<keyword evidence="3" id="KW-0378">Hydrolase</keyword>
<dbReference type="EC" id="3.1.1.1" evidence="3"/>
<dbReference type="EMBL" id="CP037452">
    <property type="protein sequence ID" value="QDV48066.1"/>
    <property type="molecule type" value="Genomic_DNA"/>
</dbReference>
<feature type="chain" id="PRO_5021773409" evidence="1">
    <location>
        <begin position="25"/>
        <end position="423"/>
    </location>
</feature>
<keyword evidence="4" id="KW-1185">Reference proteome</keyword>
<dbReference type="Pfam" id="PF02230">
    <property type="entry name" value="Abhydrolase_2"/>
    <property type="match status" value="1"/>
</dbReference>
<proteinExistence type="predicted"/>
<dbReference type="AlphaFoldDB" id="A0A518I4Q6"/>
<dbReference type="Gene3D" id="2.60.120.260">
    <property type="entry name" value="Galactose-binding domain-like"/>
    <property type="match status" value="1"/>
</dbReference>
<accession>A0A518I4Q6</accession>
<evidence type="ECO:0000259" key="2">
    <source>
        <dbReference type="Pfam" id="PF02230"/>
    </source>
</evidence>
<protein>
    <submittedName>
        <fullName evidence="3">Carboxylesterase 2</fullName>
        <ecNumber evidence="3">3.1.1.1</ecNumber>
    </submittedName>
</protein>
<dbReference type="InterPro" id="IPR003140">
    <property type="entry name" value="PLipase/COase/thioEstase"/>
</dbReference>
<name>A0A518I4Q6_9PLAN</name>
<reference evidence="3 4" key="1">
    <citation type="submission" date="2019-03" db="EMBL/GenBank/DDBJ databases">
        <title>Deep-cultivation of Planctomycetes and their phenomic and genomic characterization uncovers novel biology.</title>
        <authorList>
            <person name="Wiegand S."/>
            <person name="Jogler M."/>
            <person name="Boedeker C."/>
            <person name="Pinto D."/>
            <person name="Vollmers J."/>
            <person name="Rivas-Marin E."/>
            <person name="Kohn T."/>
            <person name="Peeters S.H."/>
            <person name="Heuer A."/>
            <person name="Rast P."/>
            <person name="Oberbeckmann S."/>
            <person name="Bunk B."/>
            <person name="Jeske O."/>
            <person name="Meyerdierks A."/>
            <person name="Storesund J.E."/>
            <person name="Kallscheuer N."/>
            <person name="Luecker S."/>
            <person name="Lage O.M."/>
            <person name="Pohl T."/>
            <person name="Merkel B.J."/>
            <person name="Hornburger P."/>
            <person name="Mueller R.-W."/>
            <person name="Bruemmer F."/>
            <person name="Labrenz M."/>
            <person name="Spormann A.M."/>
            <person name="Op den Camp H."/>
            <person name="Overmann J."/>
            <person name="Amann R."/>
            <person name="Jetten M.S.M."/>
            <person name="Mascher T."/>
            <person name="Medema M.H."/>
            <person name="Devos D.P."/>
            <person name="Kaster A.-K."/>
            <person name="Ovreas L."/>
            <person name="Rohde M."/>
            <person name="Galperin M.Y."/>
            <person name="Jogler C."/>
        </authorList>
    </citation>
    <scope>NUCLEOTIDE SEQUENCE [LARGE SCALE GENOMIC DNA]</scope>
    <source>
        <strain evidence="3 4">Enr17</strain>
    </source>
</reference>
<dbReference type="InterPro" id="IPR029058">
    <property type="entry name" value="AB_hydrolase_fold"/>
</dbReference>
<dbReference type="Proteomes" id="UP000318313">
    <property type="component" value="Chromosome"/>
</dbReference>
<evidence type="ECO:0000313" key="4">
    <source>
        <dbReference type="Proteomes" id="UP000318313"/>
    </source>
</evidence>
<evidence type="ECO:0000256" key="1">
    <source>
        <dbReference type="SAM" id="SignalP"/>
    </source>
</evidence>
<organism evidence="3 4">
    <name type="scientific">Gimesia fumaroli</name>
    <dbReference type="NCBI Taxonomy" id="2527976"/>
    <lineage>
        <taxon>Bacteria</taxon>
        <taxon>Pseudomonadati</taxon>
        <taxon>Planctomycetota</taxon>
        <taxon>Planctomycetia</taxon>
        <taxon>Planctomycetales</taxon>
        <taxon>Planctomycetaceae</taxon>
        <taxon>Gimesia</taxon>
    </lineage>
</organism>
<evidence type="ECO:0000313" key="3">
    <source>
        <dbReference type="EMBL" id="QDV48066.1"/>
    </source>
</evidence>
<keyword evidence="1" id="KW-0732">Signal</keyword>
<dbReference type="KEGG" id="gfm:Enr17x_00750"/>
<dbReference type="SUPFAM" id="SSF53474">
    <property type="entry name" value="alpha/beta-Hydrolases"/>
    <property type="match status" value="1"/>
</dbReference>
<dbReference type="Gene3D" id="3.40.50.1820">
    <property type="entry name" value="alpha/beta hydrolase"/>
    <property type="match status" value="1"/>
</dbReference>
<dbReference type="OrthoDB" id="273342at2"/>